<evidence type="ECO:0000256" key="1">
    <source>
        <dbReference type="SAM" id="MobiDB-lite"/>
    </source>
</evidence>
<protein>
    <recommendedName>
        <fullName evidence="4">Conjugal transfer protein TraB</fullName>
    </recommendedName>
</protein>
<evidence type="ECO:0000313" key="2">
    <source>
        <dbReference type="EMBL" id="PIQ68558.1"/>
    </source>
</evidence>
<dbReference type="Pfam" id="PF03743">
    <property type="entry name" value="TrbI"/>
    <property type="match status" value="1"/>
</dbReference>
<evidence type="ECO:0008006" key="4">
    <source>
        <dbReference type="Google" id="ProtNLM"/>
    </source>
</evidence>
<evidence type="ECO:0000313" key="3">
    <source>
        <dbReference type="Proteomes" id="UP000229342"/>
    </source>
</evidence>
<dbReference type="AlphaFoldDB" id="A0A2H0KBB5"/>
<comment type="caution">
    <text evidence="2">The sequence shown here is derived from an EMBL/GenBank/DDBJ whole genome shotgun (WGS) entry which is preliminary data.</text>
</comment>
<dbReference type="InterPro" id="IPR005498">
    <property type="entry name" value="T4SS_VirB10/TraB/TrbI"/>
</dbReference>
<gene>
    <name evidence="2" type="ORF">COV91_03455</name>
</gene>
<organism evidence="2 3">
    <name type="scientific">Candidatus Taylorbacteria bacterium CG11_big_fil_rev_8_21_14_0_20_46_11</name>
    <dbReference type="NCBI Taxonomy" id="1975025"/>
    <lineage>
        <taxon>Bacteria</taxon>
        <taxon>Candidatus Tayloriibacteriota</taxon>
    </lineage>
</organism>
<proteinExistence type="predicted"/>
<feature type="compositionally biased region" description="Basic and acidic residues" evidence="1">
    <location>
        <begin position="85"/>
        <end position="107"/>
    </location>
</feature>
<accession>A0A2H0KBB5</accession>
<name>A0A2H0KBB5_9BACT</name>
<feature type="region of interest" description="Disordered" evidence="1">
    <location>
        <begin position="72"/>
        <end position="131"/>
    </location>
</feature>
<dbReference type="CDD" id="cd16430">
    <property type="entry name" value="TraB"/>
    <property type="match status" value="1"/>
</dbReference>
<sequence length="396" mass="43282">MDKKSHVFHQKEAVNIEGGRILNSGRAIYERKEKIVSGRLNKVEASLKTLSDSFIKINEQLLETQGKLDSLQNAPKKVETPQSDDSTKFEQTKTYNEQDKGPQKPEDEVTLDDPPADLKVGRTHTSDNASASYEGVRPFNFTKRKRFSKRLARGPSVISFPVQSTKAPERMGVKIPSGSYLKAKLLTGVEASESRPVPVLLQADYFFVGPNKSKIDLSGCFIVAKSKGNLSIERVEMQVTKISCVSKSGKMFERDLNGFVADGTDSSFGIEGIVNSKQSRVASMAFLSSVVQGIGNAIQQAQTTTQTNALGGSSSIVTGSQAKYLAAGGASNAASLVTNWYLKHAQNLLPTINVGSGQDVWIILQDTVDLPNWYFKRPKHSSQNSSSYSYLSRLTD</sequence>
<dbReference type="Proteomes" id="UP000229342">
    <property type="component" value="Unassembled WGS sequence"/>
</dbReference>
<reference evidence="2 3" key="1">
    <citation type="submission" date="2017-09" db="EMBL/GenBank/DDBJ databases">
        <title>Depth-based differentiation of microbial function through sediment-hosted aquifers and enrichment of novel symbionts in the deep terrestrial subsurface.</title>
        <authorList>
            <person name="Probst A.J."/>
            <person name="Ladd B."/>
            <person name="Jarett J.K."/>
            <person name="Geller-Mcgrath D.E."/>
            <person name="Sieber C.M."/>
            <person name="Emerson J.B."/>
            <person name="Anantharaman K."/>
            <person name="Thomas B.C."/>
            <person name="Malmstrom R."/>
            <person name="Stieglmeier M."/>
            <person name="Klingl A."/>
            <person name="Woyke T."/>
            <person name="Ryan C.M."/>
            <person name="Banfield J.F."/>
        </authorList>
    </citation>
    <scope>NUCLEOTIDE SEQUENCE [LARGE SCALE GENOMIC DNA]</scope>
    <source>
        <strain evidence="2">CG11_big_fil_rev_8_21_14_0_20_46_11</strain>
    </source>
</reference>
<dbReference type="EMBL" id="PCVG01000044">
    <property type="protein sequence ID" value="PIQ68558.1"/>
    <property type="molecule type" value="Genomic_DNA"/>
</dbReference>